<evidence type="ECO:0000313" key="2">
    <source>
        <dbReference type="Proteomes" id="UP000304953"/>
    </source>
</evidence>
<comment type="caution">
    <text evidence="1">The sequence shown here is derived from an EMBL/GenBank/DDBJ whole genome shotgun (WGS) entry which is preliminary data.</text>
</comment>
<dbReference type="Proteomes" id="UP000304953">
    <property type="component" value="Unassembled WGS sequence"/>
</dbReference>
<gene>
    <name evidence="1" type="ORF">E5329_12370</name>
</gene>
<organism evidence="1 2">
    <name type="scientific">Petralouisia muris</name>
    <dbReference type="NCBI Taxonomy" id="3032872"/>
    <lineage>
        <taxon>Bacteria</taxon>
        <taxon>Bacillati</taxon>
        <taxon>Bacillota</taxon>
        <taxon>Clostridia</taxon>
        <taxon>Lachnospirales</taxon>
        <taxon>Lachnospiraceae</taxon>
        <taxon>Petralouisia</taxon>
    </lineage>
</organism>
<protein>
    <submittedName>
        <fullName evidence="1">Uncharacterized protein</fullName>
    </submittedName>
</protein>
<keyword evidence="2" id="KW-1185">Reference proteome</keyword>
<proteinExistence type="predicted"/>
<name>A0AC61RVQ9_9FIRM</name>
<evidence type="ECO:0000313" key="1">
    <source>
        <dbReference type="EMBL" id="TGY95948.1"/>
    </source>
</evidence>
<accession>A0AC61RVQ9</accession>
<dbReference type="EMBL" id="SRYA01000022">
    <property type="protein sequence ID" value="TGY95948.1"/>
    <property type="molecule type" value="Genomic_DNA"/>
</dbReference>
<sequence length="73" mass="8829">MKDLEMAEEHFCHYVDEIIETLRLSQDNFVIPFFKINVYRIVTENPLYQPLLERPACREKLKKLCKLSEKENQ</sequence>
<reference evidence="1" key="1">
    <citation type="submission" date="2019-04" db="EMBL/GenBank/DDBJ databases">
        <title>Microbes associate with the intestines of laboratory mice.</title>
        <authorList>
            <person name="Navarre W."/>
            <person name="Wong E."/>
            <person name="Huang K."/>
            <person name="Tropini C."/>
            <person name="Ng K."/>
            <person name="Yu B."/>
        </authorList>
    </citation>
    <scope>NUCLEOTIDE SEQUENCE</scope>
    <source>
        <strain evidence="1">NM01_1-7b</strain>
    </source>
</reference>